<proteinExistence type="predicted"/>
<evidence type="ECO:0000313" key="2">
    <source>
        <dbReference type="Proteomes" id="UP001597468"/>
    </source>
</evidence>
<protein>
    <recommendedName>
        <fullName evidence="3">4-alpha-L-fucosyltransferase glycosyl transferase group 56</fullName>
    </recommendedName>
</protein>
<evidence type="ECO:0000313" key="1">
    <source>
        <dbReference type="EMBL" id="MFD2518537.1"/>
    </source>
</evidence>
<dbReference type="Proteomes" id="UP001597468">
    <property type="component" value="Unassembled WGS sequence"/>
</dbReference>
<organism evidence="1 2">
    <name type="scientific">Salinimicrobium flavum</name>
    <dbReference type="NCBI Taxonomy" id="1737065"/>
    <lineage>
        <taxon>Bacteria</taxon>
        <taxon>Pseudomonadati</taxon>
        <taxon>Bacteroidota</taxon>
        <taxon>Flavobacteriia</taxon>
        <taxon>Flavobacteriales</taxon>
        <taxon>Flavobacteriaceae</taxon>
        <taxon>Salinimicrobium</taxon>
    </lineage>
</organism>
<sequence>MLNIHLCDNEKFIDVAFQKFETFYPNSNYFFIHGKKSFDSELSKKERYSVIDLRDKSNSRYIQKFIFSKLSGKKVNINIFIHYLDPKKANLVNSLTKEFEFKLYWIFYGSDLYTILYNKGLYELYDNDLGASLKQTLKKEKRKIYNFFSRYSGNKAIQKTISSLDFFCFWNELDFKLLQSNFDTDARFKFFRYGIIGQELFDEKYFFSEKEFLLVNHSGSKSGNHLRVLKKLRDLRIHKGKHRLYVPLSYGDQENINITHSFCLKNFQDVYTPLLEFCPKEDYYWFLSKVKVAFFGHRRQEGGGNINFLLSTGCKVYLRESSNLFEFYRNLGIKVFSFEKELSNEGDLEILDQSTQFINRERLLDFFSDKNLVQSYSELIE</sequence>
<keyword evidence="2" id="KW-1185">Reference proteome</keyword>
<name>A0ABW5IZT5_9FLAO</name>
<evidence type="ECO:0008006" key="3">
    <source>
        <dbReference type="Google" id="ProtNLM"/>
    </source>
</evidence>
<dbReference type="RefSeq" id="WP_380752837.1">
    <property type="nucleotide sequence ID" value="NZ_JBHULT010000010.1"/>
</dbReference>
<accession>A0ABW5IZT5</accession>
<comment type="caution">
    <text evidence="1">The sequence shown here is derived from an EMBL/GenBank/DDBJ whole genome shotgun (WGS) entry which is preliminary data.</text>
</comment>
<dbReference type="EMBL" id="JBHULT010000010">
    <property type="protein sequence ID" value="MFD2518537.1"/>
    <property type="molecule type" value="Genomic_DNA"/>
</dbReference>
<gene>
    <name evidence="1" type="ORF">ACFSTG_11565</name>
</gene>
<reference evidence="2" key="1">
    <citation type="journal article" date="2019" name="Int. J. Syst. Evol. Microbiol.">
        <title>The Global Catalogue of Microorganisms (GCM) 10K type strain sequencing project: providing services to taxonomists for standard genome sequencing and annotation.</title>
        <authorList>
            <consortium name="The Broad Institute Genomics Platform"/>
            <consortium name="The Broad Institute Genome Sequencing Center for Infectious Disease"/>
            <person name="Wu L."/>
            <person name="Ma J."/>
        </authorList>
    </citation>
    <scope>NUCLEOTIDE SEQUENCE [LARGE SCALE GENOMIC DNA]</scope>
    <source>
        <strain evidence="2">KCTC 42585</strain>
    </source>
</reference>